<sequence length="32" mass="3886">MVNTKEKIKILTVKRNFFILPFEFIFNLLKSI</sequence>
<name>X0TBN4_9ZZZZ</name>
<dbReference type="EMBL" id="BARS01010177">
    <property type="protein sequence ID" value="GAF90629.1"/>
    <property type="molecule type" value="Genomic_DNA"/>
</dbReference>
<dbReference type="AlphaFoldDB" id="X0TBN4"/>
<reference evidence="1" key="1">
    <citation type="journal article" date="2014" name="Front. Microbiol.">
        <title>High frequency of phylogenetically diverse reductive dehalogenase-homologous genes in deep subseafloor sedimentary metagenomes.</title>
        <authorList>
            <person name="Kawai M."/>
            <person name="Futagami T."/>
            <person name="Toyoda A."/>
            <person name="Takaki Y."/>
            <person name="Nishi S."/>
            <person name="Hori S."/>
            <person name="Arai W."/>
            <person name="Tsubouchi T."/>
            <person name="Morono Y."/>
            <person name="Uchiyama I."/>
            <person name="Ito T."/>
            <person name="Fujiyama A."/>
            <person name="Inagaki F."/>
            <person name="Takami H."/>
        </authorList>
    </citation>
    <scope>NUCLEOTIDE SEQUENCE</scope>
    <source>
        <strain evidence="1">Expedition CK06-06</strain>
    </source>
</reference>
<accession>X0TBN4</accession>
<gene>
    <name evidence="1" type="ORF">S01H1_18938</name>
</gene>
<protein>
    <submittedName>
        <fullName evidence="1">Uncharacterized protein</fullName>
    </submittedName>
</protein>
<comment type="caution">
    <text evidence="1">The sequence shown here is derived from an EMBL/GenBank/DDBJ whole genome shotgun (WGS) entry which is preliminary data.</text>
</comment>
<feature type="non-terminal residue" evidence="1">
    <location>
        <position position="32"/>
    </location>
</feature>
<organism evidence="1">
    <name type="scientific">marine sediment metagenome</name>
    <dbReference type="NCBI Taxonomy" id="412755"/>
    <lineage>
        <taxon>unclassified sequences</taxon>
        <taxon>metagenomes</taxon>
        <taxon>ecological metagenomes</taxon>
    </lineage>
</organism>
<proteinExistence type="predicted"/>
<evidence type="ECO:0000313" key="1">
    <source>
        <dbReference type="EMBL" id="GAF90629.1"/>
    </source>
</evidence>